<accession>A0AA88A281</accession>
<dbReference type="EMBL" id="BTGU01000019">
    <property type="protein sequence ID" value="GMN44957.1"/>
    <property type="molecule type" value="Genomic_DNA"/>
</dbReference>
<feature type="domain" description="ELM2" evidence="3">
    <location>
        <begin position="75"/>
        <end position="126"/>
    </location>
</feature>
<dbReference type="SMART" id="SM01189">
    <property type="entry name" value="ELM2"/>
    <property type="match status" value="1"/>
</dbReference>
<dbReference type="PANTHER" id="PTHR46872">
    <property type="entry name" value="DNA BINDING PROTEIN"/>
    <property type="match status" value="1"/>
</dbReference>
<feature type="compositionally biased region" description="Polar residues" evidence="2">
    <location>
        <begin position="27"/>
        <end position="41"/>
    </location>
</feature>
<dbReference type="InterPro" id="IPR001005">
    <property type="entry name" value="SANT/Myb"/>
</dbReference>
<proteinExistence type="predicted"/>
<feature type="region of interest" description="Disordered" evidence="2">
    <location>
        <begin position="21"/>
        <end position="60"/>
    </location>
</feature>
<evidence type="ECO:0000313" key="5">
    <source>
        <dbReference type="Proteomes" id="UP001187192"/>
    </source>
</evidence>
<name>A0AA88A281_FICCA</name>
<dbReference type="Pfam" id="PF00249">
    <property type="entry name" value="Myb_DNA-binding"/>
    <property type="match status" value="1"/>
</dbReference>
<dbReference type="Proteomes" id="UP001187192">
    <property type="component" value="Unassembled WGS sequence"/>
</dbReference>
<keyword evidence="1" id="KW-0539">Nucleus</keyword>
<dbReference type="PANTHER" id="PTHR46872:SF10">
    <property type="entry name" value="MYB-LIKE DOMAIN-CONTAINING PROTEIN"/>
    <property type="match status" value="1"/>
</dbReference>
<feature type="region of interest" description="Disordered" evidence="2">
    <location>
        <begin position="233"/>
        <end position="275"/>
    </location>
</feature>
<evidence type="ECO:0000256" key="1">
    <source>
        <dbReference type="ARBA" id="ARBA00023242"/>
    </source>
</evidence>
<evidence type="ECO:0000313" key="4">
    <source>
        <dbReference type="EMBL" id="GMN44957.1"/>
    </source>
</evidence>
<organism evidence="4 5">
    <name type="scientific">Ficus carica</name>
    <name type="common">Common fig</name>
    <dbReference type="NCBI Taxonomy" id="3494"/>
    <lineage>
        <taxon>Eukaryota</taxon>
        <taxon>Viridiplantae</taxon>
        <taxon>Streptophyta</taxon>
        <taxon>Embryophyta</taxon>
        <taxon>Tracheophyta</taxon>
        <taxon>Spermatophyta</taxon>
        <taxon>Magnoliopsida</taxon>
        <taxon>eudicotyledons</taxon>
        <taxon>Gunneridae</taxon>
        <taxon>Pentapetalae</taxon>
        <taxon>rosids</taxon>
        <taxon>fabids</taxon>
        <taxon>Rosales</taxon>
        <taxon>Moraceae</taxon>
        <taxon>Ficeae</taxon>
        <taxon>Ficus</taxon>
    </lineage>
</organism>
<keyword evidence="5" id="KW-1185">Reference proteome</keyword>
<gene>
    <name evidence="4" type="ORF">TIFTF001_014152</name>
</gene>
<reference evidence="4" key="1">
    <citation type="submission" date="2023-07" db="EMBL/GenBank/DDBJ databases">
        <title>draft genome sequence of fig (Ficus carica).</title>
        <authorList>
            <person name="Takahashi T."/>
            <person name="Nishimura K."/>
        </authorList>
    </citation>
    <scope>NUCLEOTIDE SEQUENCE</scope>
</reference>
<protein>
    <recommendedName>
        <fullName evidence="3">ELM2 domain-containing protein</fullName>
    </recommendedName>
</protein>
<dbReference type="CDD" id="cd00167">
    <property type="entry name" value="SANT"/>
    <property type="match status" value="1"/>
</dbReference>
<sequence>MYGDQLGSCYNLRERLKSRRKLLDGKSASQGEADSETSPATTVLDRSMSGSDDDTGTADFSVDGFLMERDNPSRIPTGKAFQAEVPEWTGKTSESDSRWLGTKDWPLDKSEQKFLVERDPIGRGRQDSCGCEEPGSVECYRFHVTEKRLRVKRELGSAFYVWRFGFMGEEVHMSWTQDEQKKFKDIVSSNQSLLGSCFWDQIVKAFPTKSRAHLVSYYYNVFILRRRAHQNRLTPNDIDSDDEEPEPGLATKGFVPETPNSKKSILLTPNKHHKK</sequence>
<dbReference type="InterPro" id="IPR000949">
    <property type="entry name" value="ELM2_dom"/>
</dbReference>
<evidence type="ECO:0000256" key="2">
    <source>
        <dbReference type="SAM" id="MobiDB-lite"/>
    </source>
</evidence>
<dbReference type="Gramene" id="FCD_00022901-RA">
    <property type="protein sequence ID" value="FCD_00022901-RA:cds"/>
    <property type="gene ID" value="FCD_00022901"/>
</dbReference>
<dbReference type="AlphaFoldDB" id="A0AA88A281"/>
<comment type="caution">
    <text evidence="4">The sequence shown here is derived from an EMBL/GenBank/DDBJ whole genome shotgun (WGS) entry which is preliminary data.</text>
</comment>
<evidence type="ECO:0000259" key="3">
    <source>
        <dbReference type="SMART" id="SM01189"/>
    </source>
</evidence>